<gene>
    <name evidence="1" type="ORF">SDC9_204698</name>
</gene>
<sequence>MRNLTVFVHQSGFGCYPDQRTDGVKQIHENQHKNNDQHVNREYLTEIELHEGRRHGVRQGYG</sequence>
<organism evidence="1">
    <name type="scientific">bioreactor metagenome</name>
    <dbReference type="NCBI Taxonomy" id="1076179"/>
    <lineage>
        <taxon>unclassified sequences</taxon>
        <taxon>metagenomes</taxon>
        <taxon>ecological metagenomes</taxon>
    </lineage>
</organism>
<comment type="caution">
    <text evidence="1">The sequence shown here is derived from an EMBL/GenBank/DDBJ whole genome shotgun (WGS) entry which is preliminary data.</text>
</comment>
<proteinExistence type="predicted"/>
<name>A0A645J947_9ZZZZ</name>
<reference evidence="1" key="1">
    <citation type="submission" date="2019-08" db="EMBL/GenBank/DDBJ databases">
        <authorList>
            <person name="Kucharzyk K."/>
            <person name="Murdoch R.W."/>
            <person name="Higgins S."/>
            <person name="Loffler F."/>
        </authorList>
    </citation>
    <scope>NUCLEOTIDE SEQUENCE</scope>
</reference>
<accession>A0A645J947</accession>
<dbReference type="PROSITE" id="PS51257">
    <property type="entry name" value="PROKAR_LIPOPROTEIN"/>
    <property type="match status" value="1"/>
</dbReference>
<protein>
    <submittedName>
        <fullName evidence="1">Uncharacterized protein</fullName>
    </submittedName>
</protein>
<dbReference type="EMBL" id="VSSQ01128012">
    <property type="protein sequence ID" value="MPN57004.1"/>
    <property type="molecule type" value="Genomic_DNA"/>
</dbReference>
<evidence type="ECO:0000313" key="1">
    <source>
        <dbReference type="EMBL" id="MPN57004.1"/>
    </source>
</evidence>
<dbReference type="AlphaFoldDB" id="A0A645J947"/>